<feature type="region of interest" description="Disordered" evidence="3">
    <location>
        <begin position="172"/>
        <end position="192"/>
    </location>
</feature>
<dbReference type="Pfam" id="PF05257">
    <property type="entry name" value="CHAP"/>
    <property type="match status" value="1"/>
</dbReference>
<dbReference type="AlphaFoldDB" id="Q4L3Y5"/>
<feature type="domain" description="Peptidase C51" evidence="4">
    <location>
        <begin position="29"/>
        <end position="163"/>
    </location>
</feature>
<feature type="compositionally biased region" description="Basic residues" evidence="3">
    <location>
        <begin position="183"/>
        <end position="192"/>
    </location>
</feature>
<evidence type="ECO:0000259" key="4">
    <source>
        <dbReference type="PROSITE" id="PS50911"/>
    </source>
</evidence>
<dbReference type="MEROPS" id="C51.001"/>
<dbReference type="InterPro" id="IPR003646">
    <property type="entry name" value="SH3-like_bac-type"/>
</dbReference>
<dbReference type="Gene3D" id="2.30.30.40">
    <property type="entry name" value="SH3 Domains"/>
    <property type="match status" value="1"/>
</dbReference>
<feature type="compositionally biased region" description="Basic and acidic residues" evidence="3">
    <location>
        <begin position="396"/>
        <end position="407"/>
    </location>
</feature>
<dbReference type="SMART" id="SM00287">
    <property type="entry name" value="SH3b"/>
    <property type="match status" value="1"/>
</dbReference>
<gene>
    <name evidence="6" type="ordered locus">SH2333</name>
</gene>
<dbReference type="CDD" id="cd06583">
    <property type="entry name" value="PGRP"/>
    <property type="match status" value="1"/>
</dbReference>
<dbReference type="GO" id="GO:0008745">
    <property type="term" value="F:N-acetylmuramoyl-L-alanine amidase activity"/>
    <property type="evidence" value="ECO:0007669"/>
    <property type="project" value="UniProtKB-EC"/>
</dbReference>
<feature type="region of interest" description="Disordered" evidence="3">
    <location>
        <begin position="381"/>
        <end position="407"/>
    </location>
</feature>
<accession>Q4L3Y5</accession>
<sequence>MMKTQAEINKRLDAYRKGTVDSPYRVKVWTSYDNRFYPMEPGCIDVDKSFHAQCADLTIDYILWLTDNEFRIRGNAKDAINPKKNKLPEGWKIVLNRPSTVPRKGWIAVFTDGTYWEYGHIGMVYDGGNTSRFQILEQNWNGWANKKPSLRWDNYYGLTHFIVPPVAKENKAVSSSKQQAPKQKVKKASTKKALPKITKHITGYNMDKRGYNPKGVVLHNDAGGMNYKQYYNNLVNANYDRLARGIAHAYVDRTGIWEAIDESRIAWHVADGTRPGSGNHDFYGIEVNQSLRASDKEFLENEQAVFQFAAEKLKKWGLPANRNTVRLHNEFSQTSCPHRSMVLHTGLDPLYHSITEHARLKLKDYFIKQIRAYMDGKKPTSKVVVSKPGSASTPATRKDANGYRENPHGTLYKEEHATFTANANIITRYVGPFTNMPQAGILKAGQTIIYDEVMKQDGYIWVGYTAYNGKRVYLPVRKWNRETDSVGKLWGVIS</sequence>
<dbReference type="Pfam" id="PF01510">
    <property type="entry name" value="Amidase_2"/>
    <property type="match status" value="1"/>
</dbReference>
<dbReference type="Gene3D" id="3.40.80.10">
    <property type="entry name" value="Peptidoglycan recognition protein-like"/>
    <property type="match status" value="1"/>
</dbReference>
<protein>
    <recommendedName>
        <fullName evidence="2">N-acetylmuramoyl-L-alanine amidase</fullName>
        <ecNumber evidence="2">3.5.1.28</ecNumber>
    </recommendedName>
</protein>
<feature type="compositionally biased region" description="Low complexity" evidence="3">
    <location>
        <begin position="381"/>
        <end position="390"/>
    </location>
</feature>
<dbReference type="SUPFAM" id="SSF55846">
    <property type="entry name" value="N-acetylmuramoyl-L-alanine amidase-like"/>
    <property type="match status" value="1"/>
</dbReference>
<dbReference type="Pfam" id="PF08460">
    <property type="entry name" value="SH3_5"/>
    <property type="match status" value="1"/>
</dbReference>
<dbReference type="InterPro" id="IPR002502">
    <property type="entry name" value="Amidase_domain"/>
</dbReference>
<dbReference type="EC" id="3.5.1.28" evidence="2"/>
<dbReference type="InterPro" id="IPR036505">
    <property type="entry name" value="Amidase/PGRP_sf"/>
</dbReference>
<dbReference type="HOGENOM" id="CLU_050469_0_0_9"/>
<evidence type="ECO:0000256" key="3">
    <source>
        <dbReference type="SAM" id="MobiDB-lite"/>
    </source>
</evidence>
<dbReference type="SUPFAM" id="SSF54001">
    <property type="entry name" value="Cysteine proteinases"/>
    <property type="match status" value="1"/>
</dbReference>
<feature type="compositionally biased region" description="Low complexity" evidence="3">
    <location>
        <begin position="172"/>
        <end position="182"/>
    </location>
</feature>
<dbReference type="Proteomes" id="UP000000543">
    <property type="component" value="Chromosome"/>
</dbReference>
<dbReference type="eggNOG" id="COG3942">
    <property type="taxonomic scope" value="Bacteria"/>
</dbReference>
<dbReference type="Gene3D" id="3.90.1720.10">
    <property type="entry name" value="endopeptidase domain like (from Nostoc punctiforme)"/>
    <property type="match status" value="1"/>
</dbReference>
<evidence type="ECO:0000259" key="5">
    <source>
        <dbReference type="PROSITE" id="PS51781"/>
    </source>
</evidence>
<proteinExistence type="predicted"/>
<evidence type="ECO:0000256" key="1">
    <source>
        <dbReference type="ARBA" id="ARBA00001561"/>
    </source>
</evidence>
<reference evidence="6 7" key="1">
    <citation type="journal article" date="2005" name="J. Bacteriol.">
        <title>Whole-genome sequencing of Staphylococcus haemolyticus uncovers the extreme plasticity of its genome and the evolution of human-colonizing staphylococcal species.</title>
        <authorList>
            <person name="Takeuchi F."/>
            <person name="Watanabe S."/>
            <person name="Baba T."/>
            <person name="Yuzawa H."/>
            <person name="Ito T."/>
            <person name="Morimoto Y."/>
            <person name="Kuroda M."/>
            <person name="Cui L."/>
            <person name="Takahashi M."/>
            <person name="Ankai A."/>
            <person name="Baba S."/>
            <person name="Fukui S."/>
            <person name="Lee J.C."/>
            <person name="Hiramatsu K."/>
        </authorList>
    </citation>
    <scope>NUCLEOTIDE SEQUENCE [LARGE SCALE GENOMIC DNA]</scope>
    <source>
        <strain evidence="6 7">JCSC1435</strain>
    </source>
</reference>
<feature type="domain" description="SH3b" evidence="5">
    <location>
        <begin position="414"/>
        <end position="482"/>
    </location>
</feature>
<dbReference type="InterPro" id="IPR007921">
    <property type="entry name" value="CHAP_dom"/>
</dbReference>
<organism evidence="6 7">
    <name type="scientific">Staphylococcus haemolyticus (strain JCSC1435)</name>
    <dbReference type="NCBI Taxonomy" id="279808"/>
    <lineage>
        <taxon>Bacteria</taxon>
        <taxon>Bacillati</taxon>
        <taxon>Bacillota</taxon>
        <taxon>Bacilli</taxon>
        <taxon>Bacillales</taxon>
        <taxon>Staphylococcaceae</taxon>
        <taxon>Staphylococcus</taxon>
    </lineage>
</organism>
<dbReference type="KEGG" id="sha:SH2333"/>
<dbReference type="SMART" id="SM00644">
    <property type="entry name" value="Ami_2"/>
    <property type="match status" value="1"/>
</dbReference>
<evidence type="ECO:0000313" key="7">
    <source>
        <dbReference type="Proteomes" id="UP000000543"/>
    </source>
</evidence>
<dbReference type="EMBL" id="AP006716">
    <property type="protein sequence ID" value="BAE05642.1"/>
    <property type="molecule type" value="Genomic_DNA"/>
</dbReference>
<dbReference type="eggNOG" id="COG5632">
    <property type="taxonomic scope" value="Bacteria"/>
</dbReference>
<evidence type="ECO:0000256" key="2">
    <source>
        <dbReference type="ARBA" id="ARBA00011901"/>
    </source>
</evidence>
<dbReference type="PROSITE" id="PS50911">
    <property type="entry name" value="CHAP"/>
    <property type="match status" value="1"/>
</dbReference>
<evidence type="ECO:0000313" key="6">
    <source>
        <dbReference type="EMBL" id="BAE05642.1"/>
    </source>
</evidence>
<dbReference type="InterPro" id="IPR038765">
    <property type="entry name" value="Papain-like_cys_pep_sf"/>
</dbReference>
<comment type="catalytic activity">
    <reaction evidence="1">
        <text>Hydrolyzes the link between N-acetylmuramoyl residues and L-amino acid residues in certain cell-wall glycopeptides.</text>
        <dbReference type="EC" id="3.5.1.28"/>
    </reaction>
</comment>
<name>Q4L3Y5_STAHJ</name>
<dbReference type="PROSITE" id="PS51781">
    <property type="entry name" value="SH3B"/>
    <property type="match status" value="1"/>
</dbReference>
<dbReference type="GO" id="GO:0009253">
    <property type="term" value="P:peptidoglycan catabolic process"/>
    <property type="evidence" value="ECO:0007669"/>
    <property type="project" value="InterPro"/>
</dbReference>